<accession>A0A6P8J9P8</accession>
<evidence type="ECO:0000256" key="9">
    <source>
        <dbReference type="ARBA" id="ARBA00023170"/>
    </source>
</evidence>
<keyword evidence="9" id="KW-0675">Receptor</keyword>
<dbReference type="SUPFAM" id="SSF55073">
    <property type="entry name" value="Nucleotide cyclase"/>
    <property type="match status" value="1"/>
</dbReference>
<dbReference type="Gene3D" id="3.40.50.2300">
    <property type="match status" value="2"/>
</dbReference>
<dbReference type="OrthoDB" id="1890790at2759"/>
<dbReference type="GO" id="GO:0004383">
    <property type="term" value="F:guanylate cyclase activity"/>
    <property type="evidence" value="ECO:0007669"/>
    <property type="project" value="UniProtKB-EC"/>
</dbReference>
<organism evidence="19 20">
    <name type="scientific">Actinia tenebrosa</name>
    <name type="common">Australian red waratah sea anemone</name>
    <dbReference type="NCBI Taxonomy" id="6105"/>
    <lineage>
        <taxon>Eukaryota</taxon>
        <taxon>Metazoa</taxon>
        <taxon>Cnidaria</taxon>
        <taxon>Anthozoa</taxon>
        <taxon>Hexacorallia</taxon>
        <taxon>Actiniaria</taxon>
        <taxon>Actiniidae</taxon>
        <taxon>Actinia</taxon>
    </lineage>
</organism>
<dbReference type="InParanoid" id="A0A6P8J9P8"/>
<evidence type="ECO:0000256" key="16">
    <source>
        <dbReference type="SAM" id="SignalP"/>
    </source>
</evidence>
<dbReference type="Pfam" id="PF07714">
    <property type="entry name" value="PK_Tyr_Ser-Thr"/>
    <property type="match status" value="1"/>
</dbReference>
<dbReference type="PANTHER" id="PTHR11920">
    <property type="entry name" value="GUANYLYL CYCLASE"/>
    <property type="match status" value="1"/>
</dbReference>
<dbReference type="InterPro" id="IPR001828">
    <property type="entry name" value="ANF_lig-bd_rcpt"/>
</dbReference>
<feature type="signal peptide" evidence="16">
    <location>
        <begin position="1"/>
        <end position="20"/>
    </location>
</feature>
<evidence type="ECO:0000256" key="2">
    <source>
        <dbReference type="ARBA" id="ARBA00012202"/>
    </source>
</evidence>
<dbReference type="AlphaFoldDB" id="A0A6P8J9P8"/>
<dbReference type="PROSITE" id="PS00452">
    <property type="entry name" value="GUANYLATE_CYCLASE_1"/>
    <property type="match status" value="1"/>
</dbReference>
<dbReference type="GO" id="GO:0004672">
    <property type="term" value="F:protein kinase activity"/>
    <property type="evidence" value="ECO:0007669"/>
    <property type="project" value="InterPro"/>
</dbReference>
<keyword evidence="11 13" id="KW-0456">Lyase</keyword>
<feature type="chain" id="PRO_5028036296" description="Guanylate cyclase" evidence="16">
    <location>
        <begin position="21"/>
        <end position="1076"/>
    </location>
</feature>
<evidence type="ECO:0000256" key="1">
    <source>
        <dbReference type="ARBA" id="ARBA00004479"/>
    </source>
</evidence>
<dbReference type="InterPro" id="IPR018297">
    <property type="entry name" value="A/G_cyclase_CS"/>
</dbReference>
<dbReference type="FunFam" id="3.30.70.1230:FF:000004">
    <property type="entry name" value="Guanylate cyclase"/>
    <property type="match status" value="1"/>
</dbReference>
<comment type="similarity">
    <text evidence="13">Belongs to the adenylyl cyclase class-4/guanylyl cyclase family.</text>
</comment>
<evidence type="ECO:0000256" key="15">
    <source>
        <dbReference type="SAM" id="Phobius"/>
    </source>
</evidence>
<dbReference type="GO" id="GO:0001653">
    <property type="term" value="F:peptide receptor activity"/>
    <property type="evidence" value="ECO:0007669"/>
    <property type="project" value="TreeGrafter"/>
</dbReference>
<keyword evidence="12 14" id="KW-0141">cGMP biosynthesis</keyword>
<dbReference type="InterPro" id="IPR029787">
    <property type="entry name" value="Nucleotide_cyclase"/>
</dbReference>
<evidence type="ECO:0000313" key="19">
    <source>
        <dbReference type="Proteomes" id="UP000515163"/>
    </source>
</evidence>
<keyword evidence="3 15" id="KW-0812">Transmembrane</keyword>
<dbReference type="PROSITE" id="PS50011">
    <property type="entry name" value="PROTEIN_KINASE_DOM"/>
    <property type="match status" value="1"/>
</dbReference>
<evidence type="ECO:0000259" key="18">
    <source>
        <dbReference type="PROSITE" id="PS50125"/>
    </source>
</evidence>
<dbReference type="Gene3D" id="1.10.510.10">
    <property type="entry name" value="Transferase(Phosphotransferase) domain 1"/>
    <property type="match status" value="1"/>
</dbReference>
<dbReference type="Pfam" id="PF01094">
    <property type="entry name" value="ANF_receptor"/>
    <property type="match status" value="1"/>
</dbReference>
<evidence type="ECO:0000256" key="8">
    <source>
        <dbReference type="ARBA" id="ARBA00023136"/>
    </source>
</evidence>
<evidence type="ECO:0000256" key="6">
    <source>
        <dbReference type="ARBA" id="ARBA00022989"/>
    </source>
</evidence>
<dbReference type="InterPro" id="IPR001054">
    <property type="entry name" value="A/G_cyclase"/>
</dbReference>
<evidence type="ECO:0000256" key="12">
    <source>
        <dbReference type="ARBA" id="ARBA00023293"/>
    </source>
</evidence>
<comment type="subcellular location">
    <subcellularLocation>
        <location evidence="1">Membrane</location>
        <topology evidence="1">Single-pass type I membrane protein</topology>
    </subcellularLocation>
</comment>
<dbReference type="InterPro" id="IPR028082">
    <property type="entry name" value="Peripla_BP_I"/>
</dbReference>
<evidence type="ECO:0000256" key="10">
    <source>
        <dbReference type="ARBA" id="ARBA00023180"/>
    </source>
</evidence>
<feature type="domain" description="Guanylate cyclase" evidence="18">
    <location>
        <begin position="871"/>
        <end position="1001"/>
    </location>
</feature>
<evidence type="ECO:0000256" key="7">
    <source>
        <dbReference type="ARBA" id="ARBA00023134"/>
    </source>
</evidence>
<evidence type="ECO:0000256" key="5">
    <source>
        <dbReference type="ARBA" id="ARBA00022741"/>
    </source>
</evidence>
<gene>
    <name evidence="20" type="primary">LOC116307452</name>
</gene>
<keyword evidence="5" id="KW-0547">Nucleotide-binding</keyword>
<dbReference type="InterPro" id="IPR011009">
    <property type="entry name" value="Kinase-like_dom_sf"/>
</dbReference>
<dbReference type="SMART" id="SM00044">
    <property type="entry name" value="CYCc"/>
    <property type="match status" value="1"/>
</dbReference>
<sequence>MLVQNTLILIAFSVLRLVIARVNPRELRLSFLYPLTSKTESITVSLPFGSAFTVALDAINNNSTAYGFPFTKLTFLWNDTQSLETVALKAMTEHYNKGVDVFIGPGDENDCITAARMAAVWNIPIVSYFCTKDAVSNKALFPTFARTRPPNAQSSKSVLAILKRFDWRVVAVLYCNPALCTNDMGWLRTKKDMKNVFNAHGIKVSYEDILPQEHEKNKTRVILQEIKKKARIVILSASISYVQSFLVAAQRKGMTNGEYVYIINELTYEYLTFTSRDGWWEGMTGLHKDVAEKAFHSVLALVPRPYNRTKYARFEKHVIEKFKEYPFNNGKEQQIALYYSAYLYDAVYLYALAVNKTIAQGLDPKNGTAVFGNIRETSYQSITGFDVRVDKNGDAEFNMTLFSLQKNEREENEMLEVGELFIDSNGSQILELQKNKTLTWSDTGQTRVPADSPECGFNQELCPISKPTPEKDNSLTYLIVTLVICFALIVTISILLVIIYRKRKFEKELTKLTWKVNYSEIKFHTPAWKSSRTRPSIVNSISSFYGCSPRQLRNAHVGRYKATHVYVKKFERNQVEISRNELLELKQVYELHHNNLARFVGACVKPPHIYTLIEFCSRGSIQDIIMDDNIKLDSMFIRSLVADIVEGMIFLQSSEIKIHGNLKSSNCLVDGRWVLKITDFGLWSLKNEPKKREAKELLWTAPEMLRSGEESATQKADVYSFAIILQEMETRTPPFYEYCLDVEEIIDRVKVTNSKNPFRPKVAPASKFDDLCMLMTSCWSEDPDGRPSFQEIKKIIITLQGGKKENIVDKVIYLLEDYSSHLEDLVKERTEQWMEEKKKTEELLHNMLPKSVADQLIAGLPVKADYFEEVSIFFSDIVGFTPFCSLSSPLQIVNFLNDLYTLFDSVIAHYDVYKVETIGDAYMVASGLPIRNGHEHARHIADMALDLLHAQKKFVIRHRPNEKLELRIGIHSGAVCAGVVGIRMPRYCLFGDAVNMASRMESTGEALKIHISKEAKSYLDRFGVYDITERGNILLKGKGHVVTYWLNGRTPRDQMTCLSPRATTAKSVSGEDDSVS</sequence>
<evidence type="ECO:0000256" key="4">
    <source>
        <dbReference type="ARBA" id="ARBA00022729"/>
    </source>
</evidence>
<evidence type="ECO:0000256" key="3">
    <source>
        <dbReference type="ARBA" id="ARBA00022692"/>
    </source>
</evidence>
<feature type="transmembrane region" description="Helical" evidence="15">
    <location>
        <begin position="475"/>
        <end position="500"/>
    </location>
</feature>
<dbReference type="GO" id="GO:0005886">
    <property type="term" value="C:plasma membrane"/>
    <property type="evidence" value="ECO:0007669"/>
    <property type="project" value="TreeGrafter"/>
</dbReference>
<dbReference type="Gene3D" id="3.30.70.1230">
    <property type="entry name" value="Nucleotide cyclase"/>
    <property type="match status" value="1"/>
</dbReference>
<evidence type="ECO:0000259" key="17">
    <source>
        <dbReference type="PROSITE" id="PS50011"/>
    </source>
</evidence>
<dbReference type="GeneID" id="116307452"/>
<keyword evidence="6 15" id="KW-1133">Transmembrane helix</keyword>
<dbReference type="Pfam" id="PF00211">
    <property type="entry name" value="Guanylate_cyc"/>
    <property type="match status" value="1"/>
</dbReference>
<protein>
    <recommendedName>
        <fullName evidence="2 14">Guanylate cyclase</fullName>
        <ecNumber evidence="2 14">4.6.1.2</ecNumber>
    </recommendedName>
</protein>
<dbReference type="SUPFAM" id="SSF53822">
    <property type="entry name" value="Periplasmic binding protein-like I"/>
    <property type="match status" value="1"/>
</dbReference>
<dbReference type="PROSITE" id="PS50125">
    <property type="entry name" value="GUANYLATE_CYCLASE_2"/>
    <property type="match status" value="1"/>
</dbReference>
<keyword evidence="7" id="KW-0342">GTP-binding</keyword>
<dbReference type="RefSeq" id="XP_031573570.1">
    <property type="nucleotide sequence ID" value="XM_031717710.1"/>
</dbReference>
<proteinExistence type="inferred from homology"/>
<evidence type="ECO:0000313" key="20">
    <source>
        <dbReference type="RefSeq" id="XP_031573570.1"/>
    </source>
</evidence>
<dbReference type="InterPro" id="IPR001245">
    <property type="entry name" value="Ser-Thr/Tyr_kinase_cat_dom"/>
</dbReference>
<keyword evidence="4 16" id="KW-0732">Signal</keyword>
<dbReference type="SUPFAM" id="SSF56112">
    <property type="entry name" value="Protein kinase-like (PK-like)"/>
    <property type="match status" value="1"/>
</dbReference>
<comment type="catalytic activity">
    <reaction evidence="14">
        <text>GTP = 3',5'-cyclic GMP + diphosphate</text>
        <dbReference type="Rhea" id="RHEA:13665"/>
        <dbReference type="ChEBI" id="CHEBI:33019"/>
        <dbReference type="ChEBI" id="CHEBI:37565"/>
        <dbReference type="ChEBI" id="CHEBI:57746"/>
        <dbReference type="EC" id="4.6.1.2"/>
    </reaction>
</comment>
<dbReference type="Gene3D" id="6.10.250.780">
    <property type="match status" value="1"/>
</dbReference>
<dbReference type="GO" id="GO:0007168">
    <property type="term" value="P:receptor guanylyl cyclase signaling pathway"/>
    <property type="evidence" value="ECO:0007669"/>
    <property type="project" value="TreeGrafter"/>
</dbReference>
<keyword evidence="10" id="KW-0325">Glycoprotein</keyword>
<dbReference type="KEGG" id="aten:116307452"/>
<reference evidence="20" key="1">
    <citation type="submission" date="2025-08" db="UniProtKB">
        <authorList>
            <consortium name="RefSeq"/>
        </authorList>
    </citation>
    <scope>IDENTIFICATION</scope>
    <source>
        <tissue evidence="20">Tentacle</tissue>
    </source>
</reference>
<feature type="domain" description="Protein kinase" evidence="17">
    <location>
        <begin position="530"/>
        <end position="799"/>
    </location>
</feature>
<keyword evidence="8 15" id="KW-0472">Membrane</keyword>
<dbReference type="Proteomes" id="UP000515163">
    <property type="component" value="Unplaced"/>
</dbReference>
<keyword evidence="19" id="KW-1185">Reference proteome</keyword>
<dbReference type="GO" id="GO:0035556">
    <property type="term" value="P:intracellular signal transduction"/>
    <property type="evidence" value="ECO:0007669"/>
    <property type="project" value="InterPro"/>
</dbReference>
<dbReference type="GO" id="GO:0005524">
    <property type="term" value="F:ATP binding"/>
    <property type="evidence" value="ECO:0007669"/>
    <property type="project" value="InterPro"/>
</dbReference>
<name>A0A6P8J9P8_ACTTE</name>
<dbReference type="GO" id="GO:0005525">
    <property type="term" value="F:GTP binding"/>
    <property type="evidence" value="ECO:0007669"/>
    <property type="project" value="UniProtKB-KW"/>
</dbReference>
<dbReference type="GO" id="GO:0004016">
    <property type="term" value="F:adenylate cyclase activity"/>
    <property type="evidence" value="ECO:0007669"/>
    <property type="project" value="TreeGrafter"/>
</dbReference>
<dbReference type="CDD" id="cd07302">
    <property type="entry name" value="CHD"/>
    <property type="match status" value="1"/>
</dbReference>
<dbReference type="InterPro" id="IPR001170">
    <property type="entry name" value="ANPR/GUC"/>
</dbReference>
<dbReference type="InterPro" id="IPR000719">
    <property type="entry name" value="Prot_kinase_dom"/>
</dbReference>
<evidence type="ECO:0000256" key="13">
    <source>
        <dbReference type="RuleBase" id="RU000405"/>
    </source>
</evidence>
<dbReference type="EC" id="4.6.1.2" evidence="2 14"/>
<dbReference type="InterPro" id="IPR050401">
    <property type="entry name" value="Cyclic_nucleotide_synthase"/>
</dbReference>
<evidence type="ECO:0000256" key="14">
    <source>
        <dbReference type="RuleBase" id="RU003431"/>
    </source>
</evidence>
<dbReference type="PANTHER" id="PTHR11920:SF501">
    <property type="entry name" value="GUANYLATE CYCLASE 32E"/>
    <property type="match status" value="1"/>
</dbReference>
<evidence type="ECO:0000256" key="11">
    <source>
        <dbReference type="ARBA" id="ARBA00023239"/>
    </source>
</evidence>
<dbReference type="PRINTS" id="PR00255">
    <property type="entry name" value="NATPEPTIDER"/>
</dbReference>